<feature type="domain" description="Gfo/Idh/MocA-like oxidoreductase C-terminal" evidence="4">
    <location>
        <begin position="200"/>
        <end position="354"/>
    </location>
</feature>
<reference evidence="5" key="1">
    <citation type="submission" date="2019-09" db="EMBL/GenBank/DDBJ databases">
        <title>Characterisation of the sponge microbiome using genome-centric metagenomics.</title>
        <authorList>
            <person name="Engelberts J.P."/>
            <person name="Robbins S.J."/>
            <person name="De Goeij J.M."/>
            <person name="Aranda M."/>
            <person name="Bell S.C."/>
            <person name="Webster N.S."/>
        </authorList>
    </citation>
    <scope>NUCLEOTIDE SEQUENCE</scope>
    <source>
        <strain evidence="5">SB0664_bin_27</strain>
    </source>
</reference>
<sequence>MPIQKESRLLRVGVVGAGPISQIAHLEGCRKGRNTQLYGLCEVAPDLLARVAAIHRPLRSFTRLEEMLADTEVEAVIIAVADQYHVELALQALRAGKHVLVEKPMGVNVEECEALRDEVAASGLILQVGHNRRFDPGVVHARRFIQEQIGGLMSAQFWYYDSVHRYTMTDALQPLIETSSSVLRPPGNPKADRRRYLMLGHGSHLSDTARFLSQSEILQVRSRYLERFGRHCWFVDVAFADGSLGNLELTITVAGDFEEGFRIQGEHGSVRGRLPLSWYHKSGSVECFSTRDDLYTRPLGQDGHGYRQQLEGWADTILHGMPQSGASVHDGLASMRAMAAIARSAATGGGWVELESVTGGV</sequence>
<evidence type="ECO:0000256" key="1">
    <source>
        <dbReference type="ARBA" id="ARBA00010928"/>
    </source>
</evidence>
<dbReference type="PANTHER" id="PTHR43818">
    <property type="entry name" value="BCDNA.GH03377"/>
    <property type="match status" value="1"/>
</dbReference>
<dbReference type="Gene3D" id="3.40.50.720">
    <property type="entry name" value="NAD(P)-binding Rossmann-like Domain"/>
    <property type="match status" value="1"/>
</dbReference>
<gene>
    <name evidence="5" type="ORF">F4Y42_00235</name>
</gene>
<dbReference type="EMBL" id="VXRG01000003">
    <property type="protein sequence ID" value="MXY91860.1"/>
    <property type="molecule type" value="Genomic_DNA"/>
</dbReference>
<dbReference type="Gene3D" id="3.30.360.10">
    <property type="entry name" value="Dihydrodipicolinate Reductase, domain 2"/>
    <property type="match status" value="1"/>
</dbReference>
<evidence type="ECO:0000259" key="3">
    <source>
        <dbReference type="Pfam" id="PF01408"/>
    </source>
</evidence>
<dbReference type="InterPro" id="IPR036291">
    <property type="entry name" value="NAD(P)-bd_dom_sf"/>
</dbReference>
<dbReference type="InterPro" id="IPR050463">
    <property type="entry name" value="Gfo/Idh/MocA_oxidrdct_glycsds"/>
</dbReference>
<dbReference type="SUPFAM" id="SSF55347">
    <property type="entry name" value="Glyceraldehyde-3-phosphate dehydrogenase-like, C-terminal domain"/>
    <property type="match status" value="1"/>
</dbReference>
<evidence type="ECO:0000259" key="4">
    <source>
        <dbReference type="Pfam" id="PF02894"/>
    </source>
</evidence>
<dbReference type="GO" id="GO:0016491">
    <property type="term" value="F:oxidoreductase activity"/>
    <property type="evidence" value="ECO:0007669"/>
    <property type="project" value="UniProtKB-KW"/>
</dbReference>
<dbReference type="InterPro" id="IPR004104">
    <property type="entry name" value="Gfo/Idh/MocA-like_OxRdtase_C"/>
</dbReference>
<feature type="domain" description="Gfo/Idh/MocA-like oxidoreductase N-terminal" evidence="3">
    <location>
        <begin position="10"/>
        <end position="130"/>
    </location>
</feature>
<dbReference type="Pfam" id="PF01408">
    <property type="entry name" value="GFO_IDH_MocA"/>
    <property type="match status" value="1"/>
</dbReference>
<evidence type="ECO:0000256" key="2">
    <source>
        <dbReference type="ARBA" id="ARBA00023002"/>
    </source>
</evidence>
<protein>
    <submittedName>
        <fullName evidence="5">Gfo/Idh/MocA family oxidoreductase</fullName>
    </submittedName>
</protein>
<comment type="similarity">
    <text evidence="1">Belongs to the Gfo/Idh/MocA family.</text>
</comment>
<dbReference type="SUPFAM" id="SSF51735">
    <property type="entry name" value="NAD(P)-binding Rossmann-fold domains"/>
    <property type="match status" value="1"/>
</dbReference>
<evidence type="ECO:0000313" key="5">
    <source>
        <dbReference type="EMBL" id="MXY91860.1"/>
    </source>
</evidence>
<name>A0A6B0YLT9_9CHLR</name>
<dbReference type="InterPro" id="IPR000683">
    <property type="entry name" value="Gfo/Idh/MocA-like_OxRdtase_N"/>
</dbReference>
<accession>A0A6B0YLT9</accession>
<organism evidence="5">
    <name type="scientific">Caldilineaceae bacterium SB0664_bin_27</name>
    <dbReference type="NCBI Taxonomy" id="2605260"/>
    <lineage>
        <taxon>Bacteria</taxon>
        <taxon>Bacillati</taxon>
        <taxon>Chloroflexota</taxon>
        <taxon>Caldilineae</taxon>
        <taxon>Caldilineales</taxon>
        <taxon>Caldilineaceae</taxon>
    </lineage>
</organism>
<keyword evidence="2" id="KW-0560">Oxidoreductase</keyword>
<dbReference type="AlphaFoldDB" id="A0A6B0YLT9"/>
<dbReference type="GO" id="GO:0000166">
    <property type="term" value="F:nucleotide binding"/>
    <property type="evidence" value="ECO:0007669"/>
    <property type="project" value="InterPro"/>
</dbReference>
<dbReference type="Pfam" id="PF02894">
    <property type="entry name" value="GFO_IDH_MocA_C"/>
    <property type="match status" value="1"/>
</dbReference>
<proteinExistence type="inferred from homology"/>
<comment type="caution">
    <text evidence="5">The sequence shown here is derived from an EMBL/GenBank/DDBJ whole genome shotgun (WGS) entry which is preliminary data.</text>
</comment>
<dbReference type="PANTHER" id="PTHR43818:SF11">
    <property type="entry name" value="BCDNA.GH03377"/>
    <property type="match status" value="1"/>
</dbReference>